<dbReference type="Proteomes" id="UP001159641">
    <property type="component" value="Unassembled WGS sequence"/>
</dbReference>
<proteinExistence type="predicted"/>
<dbReference type="EMBL" id="JAIQCJ010000418">
    <property type="protein sequence ID" value="KAJ8796394.1"/>
    <property type="molecule type" value="Genomic_DNA"/>
</dbReference>
<accession>A0AB34HYH2</accession>
<evidence type="ECO:0000256" key="1">
    <source>
        <dbReference type="SAM" id="Coils"/>
    </source>
</evidence>
<protein>
    <submittedName>
        <fullName evidence="2">Uncharacterized protein</fullName>
    </submittedName>
</protein>
<dbReference type="InterPro" id="IPR051147">
    <property type="entry name" value="CFAP_domain-containing"/>
</dbReference>
<comment type="caution">
    <text evidence="2">The sequence shown here is derived from an EMBL/GenBank/DDBJ whole genome shotgun (WGS) entry which is preliminary data.</text>
</comment>
<name>A0AB34HYH2_ESCRO</name>
<feature type="coiled-coil region" evidence="1">
    <location>
        <begin position="236"/>
        <end position="263"/>
    </location>
</feature>
<gene>
    <name evidence="2" type="ORF">J1605_017949</name>
</gene>
<evidence type="ECO:0000313" key="2">
    <source>
        <dbReference type="EMBL" id="KAJ8796394.1"/>
    </source>
</evidence>
<dbReference type="PANTHER" id="PTHR21683:SF7">
    <property type="entry name" value="COILED-COIL DOMAIN-CONTAINING PROTEIN 38"/>
    <property type="match status" value="1"/>
</dbReference>
<dbReference type="PANTHER" id="PTHR21683">
    <property type="entry name" value="COILED-COIL DOMAIN-CONTAINING PROTEIN 42 LIKE-2-LIKE-RELATED"/>
    <property type="match status" value="1"/>
</dbReference>
<dbReference type="AlphaFoldDB" id="A0AB34HYH2"/>
<evidence type="ECO:0000313" key="3">
    <source>
        <dbReference type="Proteomes" id="UP001159641"/>
    </source>
</evidence>
<sequence length="380" mass="43662">MLWVNVVESPVPTLQVGIAPECKLVEEKFMNRSMKIYQKSTFSSRMKNRSHLGQIGIFADTGGTSTEKLGLDPTLILRLTEGADTKRTVHEFINDQRDRFMLEFLRTQPNTKQTNKSVSFQCSTRNYKQTPNDSRAEEGEYGDTVGEKIYLIISLFLLSSEIAKTEFLLKEYMNYGFFLLKLSPKQWQIQQAMKRVSKNKENVNVMLPSIMTTKPRKTATPTLEQKKSSLSKNTNIEFLLEHKEMLKANCVREEEKAAELELRSRLFSFGEFNSDAQGILCLLNEQENSNEILCFLLSFSSQPQEKLIDSLSKKINQVYKVCIGDAEVGSLNPVQKLVKVESRLVELSDLIESIPKENVEAIERMKQKERRQKYSHCLMI</sequence>
<dbReference type="GO" id="GO:0005813">
    <property type="term" value="C:centrosome"/>
    <property type="evidence" value="ECO:0007669"/>
    <property type="project" value="TreeGrafter"/>
</dbReference>
<organism evidence="2 3">
    <name type="scientific">Eschrichtius robustus</name>
    <name type="common">California gray whale</name>
    <name type="synonym">Eschrichtius gibbosus</name>
    <dbReference type="NCBI Taxonomy" id="9764"/>
    <lineage>
        <taxon>Eukaryota</taxon>
        <taxon>Metazoa</taxon>
        <taxon>Chordata</taxon>
        <taxon>Craniata</taxon>
        <taxon>Vertebrata</taxon>
        <taxon>Euteleostomi</taxon>
        <taxon>Mammalia</taxon>
        <taxon>Eutheria</taxon>
        <taxon>Laurasiatheria</taxon>
        <taxon>Artiodactyla</taxon>
        <taxon>Whippomorpha</taxon>
        <taxon>Cetacea</taxon>
        <taxon>Mysticeti</taxon>
        <taxon>Eschrichtiidae</taxon>
        <taxon>Eschrichtius</taxon>
    </lineage>
</organism>
<keyword evidence="1" id="KW-0175">Coiled coil</keyword>
<keyword evidence="3" id="KW-1185">Reference proteome</keyword>
<reference evidence="2 3" key="1">
    <citation type="submission" date="2022-11" db="EMBL/GenBank/DDBJ databases">
        <title>Whole genome sequence of Eschrichtius robustus ER-17-0199.</title>
        <authorList>
            <person name="Bruniche-Olsen A."/>
            <person name="Black A.N."/>
            <person name="Fields C.J."/>
            <person name="Walden K."/>
            <person name="Dewoody J.A."/>
        </authorList>
    </citation>
    <scope>NUCLEOTIDE SEQUENCE [LARGE SCALE GENOMIC DNA]</scope>
    <source>
        <strain evidence="2">ER-17-0199</strain>
        <tissue evidence="2">Blubber</tissue>
    </source>
</reference>